<comment type="cofactor">
    <cofactor evidence="6">
        <name>FMN</name>
        <dbReference type="ChEBI" id="CHEBI:58210"/>
    </cofactor>
</comment>
<dbReference type="GO" id="GO:0009055">
    <property type="term" value="F:electron transfer activity"/>
    <property type="evidence" value="ECO:0007669"/>
    <property type="project" value="InterPro"/>
</dbReference>
<feature type="region of interest" description="Disordered" evidence="7">
    <location>
        <begin position="153"/>
        <end position="176"/>
    </location>
</feature>
<keyword evidence="1 6" id="KW-0813">Transport</keyword>
<feature type="region of interest" description="Disordered" evidence="7">
    <location>
        <begin position="189"/>
        <end position="211"/>
    </location>
</feature>
<evidence type="ECO:0000256" key="4">
    <source>
        <dbReference type="ARBA" id="ARBA00022643"/>
    </source>
</evidence>
<keyword evidence="4 6" id="KW-0288">FMN</keyword>
<evidence type="ECO:0000313" key="10">
    <source>
        <dbReference type="Proteomes" id="UP000003806"/>
    </source>
</evidence>
<reference evidence="9 10" key="1">
    <citation type="submission" date="2011-11" db="EMBL/GenBank/DDBJ databases">
        <title>The Noncontiguous Finished genome of Jonquetella anthropi DSM 22815.</title>
        <authorList>
            <consortium name="US DOE Joint Genome Institute (JGI-PGF)"/>
            <person name="Lucas S."/>
            <person name="Copeland A."/>
            <person name="Lapidus A."/>
            <person name="Glavina del Rio T."/>
            <person name="Dalin E."/>
            <person name="Tice H."/>
            <person name="Bruce D."/>
            <person name="Goodwin L."/>
            <person name="Pitluck S."/>
            <person name="Peters L."/>
            <person name="Mikhailova N."/>
            <person name="Held B."/>
            <person name="Kyrpides N."/>
            <person name="Mavromatis K."/>
            <person name="Ivanova N."/>
            <person name="Markowitz V."/>
            <person name="Cheng J.-F."/>
            <person name="Hugenholtz P."/>
            <person name="Woyke T."/>
            <person name="Wu D."/>
            <person name="Gronow S."/>
            <person name="Wellnitz S."/>
            <person name="Brambilla E."/>
            <person name="Klenk H.-P."/>
            <person name="Eisen J.A."/>
        </authorList>
    </citation>
    <scope>NUCLEOTIDE SEQUENCE [LARGE SCALE GENOMIC DNA]</scope>
    <source>
        <strain evidence="9 10">DSM 22815</strain>
    </source>
</reference>
<evidence type="ECO:0000256" key="6">
    <source>
        <dbReference type="HAMAP-Rule" id="MF_00479"/>
    </source>
</evidence>
<accession>H0UM83</accession>
<dbReference type="GO" id="GO:0005886">
    <property type="term" value="C:plasma membrane"/>
    <property type="evidence" value="ECO:0007669"/>
    <property type="project" value="UniProtKB-SubCell"/>
</dbReference>
<keyword evidence="10" id="KW-1185">Reference proteome</keyword>
<evidence type="ECO:0000256" key="2">
    <source>
        <dbReference type="ARBA" id="ARBA00022553"/>
    </source>
</evidence>
<keyword evidence="6" id="KW-1133">Transmembrane helix</keyword>
<dbReference type="GO" id="GO:0010181">
    <property type="term" value="F:FMN binding"/>
    <property type="evidence" value="ECO:0007669"/>
    <property type="project" value="InterPro"/>
</dbReference>
<dbReference type="STRING" id="885272.JonanDRAFT_1295"/>
<dbReference type="OrthoDB" id="9794010at2"/>
<feature type="compositionally biased region" description="Low complexity" evidence="7">
    <location>
        <begin position="164"/>
        <end position="176"/>
    </location>
</feature>
<keyword evidence="9" id="KW-0830">Ubiquinone</keyword>
<comment type="subunit">
    <text evidence="6">The complex is composed of six subunits: RnfA, RnfB, RnfC, RnfD, RnfE and RnfG.</text>
</comment>
<comment type="similarity">
    <text evidence="6">Belongs to the RnfG family.</text>
</comment>
<dbReference type="EC" id="7.-.-.-" evidence="6"/>
<dbReference type="AlphaFoldDB" id="H0UM83"/>
<sequence length="247" mass="25143">MNLLKIKNETLMLSVKLGIVTALAGLLLGVVSTVTRGPIAREEAARTQAAMRAVLPKADQFEEHAIPAGYPLVVALSMGKASGKTIGCNVTVSSQGYGGPVVFMVGIDASGVIQGLKVLSHTETPGLGANASTQWFQDRFKNASGTVEIVKQAAEPSQGGSSKSTEAQAVSSATTTAAGTASAIANEISNSDDEDSDAPAPAPANGAGGTTKVQAITGATITSRAVARGVNEALKMFREQLKGEMSQ</sequence>
<dbReference type="eggNOG" id="COG4659">
    <property type="taxonomic scope" value="Bacteria"/>
</dbReference>
<name>H0UM83_9BACT</name>
<evidence type="ECO:0000256" key="7">
    <source>
        <dbReference type="SAM" id="MobiDB-lite"/>
    </source>
</evidence>
<evidence type="ECO:0000259" key="8">
    <source>
        <dbReference type="SMART" id="SM00900"/>
    </source>
</evidence>
<keyword evidence="2 6" id="KW-0597">Phosphoprotein</keyword>
<evidence type="ECO:0000313" key="9">
    <source>
        <dbReference type="EMBL" id="EHM13659.1"/>
    </source>
</evidence>
<gene>
    <name evidence="6" type="primary">rnfG</name>
    <name evidence="9" type="ORF">JonanDRAFT_1295</name>
</gene>
<dbReference type="SMART" id="SM00900">
    <property type="entry name" value="FMN_bind"/>
    <property type="match status" value="1"/>
</dbReference>
<evidence type="ECO:0000256" key="1">
    <source>
        <dbReference type="ARBA" id="ARBA00022448"/>
    </source>
</evidence>
<organism evidence="9 10">
    <name type="scientific">Jonquetella anthropi DSM 22815</name>
    <dbReference type="NCBI Taxonomy" id="885272"/>
    <lineage>
        <taxon>Bacteria</taxon>
        <taxon>Thermotogati</taxon>
        <taxon>Synergistota</taxon>
        <taxon>Synergistia</taxon>
        <taxon>Synergistales</taxon>
        <taxon>Dethiosulfovibrionaceae</taxon>
        <taxon>Jonquetella</taxon>
    </lineage>
</organism>
<feature type="modified residue" description="FMN phosphoryl threonine" evidence="6">
    <location>
        <position position="220"/>
    </location>
</feature>
<evidence type="ECO:0000256" key="3">
    <source>
        <dbReference type="ARBA" id="ARBA00022630"/>
    </source>
</evidence>
<keyword evidence="6" id="KW-0472">Membrane</keyword>
<feature type="domain" description="FMN-binding" evidence="8">
    <location>
        <begin position="96"/>
        <end position="237"/>
    </location>
</feature>
<keyword evidence="3 6" id="KW-0285">Flavoprotein</keyword>
<dbReference type="HOGENOM" id="CLU_077882_2_1_0"/>
<dbReference type="Pfam" id="PF04205">
    <property type="entry name" value="FMN_bind"/>
    <property type="match status" value="2"/>
</dbReference>
<comment type="function">
    <text evidence="6">Part of a membrane-bound complex that couples electron transfer with translocation of ions across the membrane.</text>
</comment>
<dbReference type="EMBL" id="CM001376">
    <property type="protein sequence ID" value="EHM13659.1"/>
    <property type="molecule type" value="Genomic_DNA"/>
</dbReference>
<keyword evidence="6" id="KW-0812">Transmembrane</keyword>
<protein>
    <recommendedName>
        <fullName evidence="6">Ion-translocating oxidoreductase complex subunit G</fullName>
        <ecNumber evidence="6">7.-.-.-</ecNumber>
    </recommendedName>
    <alternativeName>
        <fullName evidence="6">Rnf electron transport complex subunit G</fullName>
    </alternativeName>
</protein>
<dbReference type="PIRSF" id="PIRSF006091">
    <property type="entry name" value="E_trnsport_RnfG"/>
    <property type="match status" value="1"/>
</dbReference>
<dbReference type="Proteomes" id="UP000003806">
    <property type="component" value="Chromosome"/>
</dbReference>
<keyword evidence="6" id="KW-1278">Translocase</keyword>
<proteinExistence type="inferred from homology"/>
<keyword evidence="5 6" id="KW-0249">Electron transport</keyword>
<evidence type="ECO:0000256" key="5">
    <source>
        <dbReference type="ARBA" id="ARBA00022982"/>
    </source>
</evidence>
<keyword evidence="6" id="KW-1003">Cell membrane</keyword>
<dbReference type="PANTHER" id="PTHR36118:SF1">
    <property type="entry name" value="ION-TRANSLOCATING OXIDOREDUCTASE COMPLEX SUBUNIT G"/>
    <property type="match status" value="1"/>
</dbReference>
<dbReference type="InterPro" id="IPR007329">
    <property type="entry name" value="FMN-bd"/>
</dbReference>
<dbReference type="HAMAP" id="MF_00479">
    <property type="entry name" value="RsxG_RnfG"/>
    <property type="match status" value="1"/>
</dbReference>
<dbReference type="RefSeq" id="WP_008521744.1">
    <property type="nucleotide sequence ID" value="NZ_CM001376.1"/>
</dbReference>
<dbReference type="GO" id="GO:0022900">
    <property type="term" value="P:electron transport chain"/>
    <property type="evidence" value="ECO:0007669"/>
    <property type="project" value="UniProtKB-UniRule"/>
</dbReference>
<comment type="subcellular location">
    <subcellularLocation>
        <location evidence="6">Cell membrane</location>
        <topology evidence="6">Single-pass membrane protein</topology>
    </subcellularLocation>
</comment>
<dbReference type="PANTHER" id="PTHR36118">
    <property type="entry name" value="ION-TRANSLOCATING OXIDOREDUCTASE COMPLEX SUBUNIT G"/>
    <property type="match status" value="1"/>
</dbReference>
<dbReference type="InterPro" id="IPR010209">
    <property type="entry name" value="Ion_transpt_RnfG/RsxG"/>
</dbReference>